<accession>A0ABM0MXW5</accession>
<dbReference type="InterPro" id="IPR004827">
    <property type="entry name" value="bZIP"/>
</dbReference>
<dbReference type="InterPro" id="IPR000837">
    <property type="entry name" value="AP-1"/>
</dbReference>
<evidence type="ECO:0000256" key="4">
    <source>
        <dbReference type="SAM" id="Coils"/>
    </source>
</evidence>
<feature type="domain" description="BZIP" evidence="5">
    <location>
        <begin position="81"/>
        <end position="144"/>
    </location>
</feature>
<dbReference type="Pfam" id="PF07716">
    <property type="entry name" value="bZIP_2"/>
    <property type="match status" value="1"/>
</dbReference>
<evidence type="ECO:0000313" key="6">
    <source>
        <dbReference type="Proteomes" id="UP000694865"/>
    </source>
</evidence>
<keyword evidence="3" id="KW-0804">Transcription</keyword>
<dbReference type="Proteomes" id="UP000694865">
    <property type="component" value="Unplaced"/>
</dbReference>
<feature type="coiled-coil region" evidence="4">
    <location>
        <begin position="106"/>
        <end position="140"/>
    </location>
</feature>
<dbReference type="PANTHER" id="PTHR23351">
    <property type="entry name" value="FOS TRANSCRIPTION FACTOR-RELATED"/>
    <property type="match status" value="1"/>
</dbReference>
<proteinExistence type="predicted"/>
<dbReference type="PROSITE" id="PS00036">
    <property type="entry name" value="BZIP_BASIC"/>
    <property type="match status" value="1"/>
</dbReference>
<protein>
    <submittedName>
        <fullName evidence="7">Proto-oncogene c-Fos-like</fullName>
    </submittedName>
</protein>
<evidence type="ECO:0000256" key="2">
    <source>
        <dbReference type="ARBA" id="ARBA00023125"/>
    </source>
</evidence>
<dbReference type="SMART" id="SM00338">
    <property type="entry name" value="BRLZ"/>
    <property type="match status" value="1"/>
</dbReference>
<keyword evidence="1" id="KW-0805">Transcription regulation</keyword>
<keyword evidence="6" id="KW-1185">Reference proteome</keyword>
<name>A0ABM0MXW5_SACKO</name>
<organism evidence="6 7">
    <name type="scientific">Saccoglossus kowalevskii</name>
    <name type="common">Acorn worm</name>
    <dbReference type="NCBI Taxonomy" id="10224"/>
    <lineage>
        <taxon>Eukaryota</taxon>
        <taxon>Metazoa</taxon>
        <taxon>Hemichordata</taxon>
        <taxon>Enteropneusta</taxon>
        <taxon>Harrimaniidae</taxon>
        <taxon>Saccoglossus</taxon>
    </lineage>
</organism>
<dbReference type="InterPro" id="IPR046347">
    <property type="entry name" value="bZIP_sf"/>
</dbReference>
<dbReference type="RefSeq" id="XP_006824856.1">
    <property type="nucleotide sequence ID" value="XM_006824793.1"/>
</dbReference>
<keyword evidence="4" id="KW-0175">Coiled coil</keyword>
<dbReference type="PROSITE" id="PS50217">
    <property type="entry name" value="BZIP"/>
    <property type="match status" value="1"/>
</dbReference>
<keyword evidence="2" id="KW-0238">DNA-binding</keyword>
<gene>
    <name evidence="7" type="primary">LOC102806310</name>
</gene>
<dbReference type="PANTHER" id="PTHR23351:SF24">
    <property type="entry name" value="ACTIVATING TRANSCRIPTION FACTOR 3-RELATED"/>
    <property type="match status" value="1"/>
</dbReference>
<evidence type="ECO:0000256" key="1">
    <source>
        <dbReference type="ARBA" id="ARBA00023015"/>
    </source>
</evidence>
<dbReference type="PRINTS" id="PR00042">
    <property type="entry name" value="LEUZIPPRFOS"/>
</dbReference>
<evidence type="ECO:0000256" key="3">
    <source>
        <dbReference type="ARBA" id="ARBA00023163"/>
    </source>
</evidence>
<dbReference type="SUPFAM" id="SSF57959">
    <property type="entry name" value="Leucine zipper domain"/>
    <property type="match status" value="1"/>
</dbReference>
<dbReference type="Gene3D" id="1.20.5.170">
    <property type="match status" value="1"/>
</dbReference>
<dbReference type="GeneID" id="102806310"/>
<reference evidence="7" key="1">
    <citation type="submission" date="2025-08" db="UniProtKB">
        <authorList>
            <consortium name="RefSeq"/>
        </authorList>
    </citation>
    <scope>IDENTIFICATION</scope>
    <source>
        <tissue evidence="7">Testes</tissue>
    </source>
</reference>
<evidence type="ECO:0000259" key="5">
    <source>
        <dbReference type="PROSITE" id="PS50217"/>
    </source>
</evidence>
<evidence type="ECO:0000313" key="7">
    <source>
        <dbReference type="RefSeq" id="XP_006824856.1"/>
    </source>
</evidence>
<sequence>MNSYTDQATSTDFDYVAEFAEDSYLSRECAPTTDNRPIDIMPLIKDGLKYAINAKRRARGLDDLKVEPREVVPDKLTPAEKKKKDDRRERNRIAAAKCRYKKRAKSELLEDETKRLTSVNRELRREIARLEKEKNHLSHHLEVHLSMCSLTYVHDFQVQTFNAEQTMITDSPVLMSPPISPFDEMLTSPRIAPTAAEDAEVAVSDPTFLMTVTALPPYEGLPATDIGAGVVTPPYLATTSASPYDPPTMSTNMLSSMVPQNEQGELCLWG</sequence>